<dbReference type="InterPro" id="IPR000182">
    <property type="entry name" value="GNAT_dom"/>
</dbReference>
<evidence type="ECO:0000256" key="1">
    <source>
        <dbReference type="ARBA" id="ARBA00022679"/>
    </source>
</evidence>
<dbReference type="Pfam" id="PF13302">
    <property type="entry name" value="Acetyltransf_3"/>
    <property type="match status" value="1"/>
</dbReference>
<organism evidence="5 6">
    <name type="scientific">Marinomonas polaris DSM 16579</name>
    <dbReference type="NCBI Taxonomy" id="1122206"/>
    <lineage>
        <taxon>Bacteria</taxon>
        <taxon>Pseudomonadati</taxon>
        <taxon>Pseudomonadota</taxon>
        <taxon>Gammaproteobacteria</taxon>
        <taxon>Oceanospirillales</taxon>
        <taxon>Oceanospirillaceae</taxon>
        <taxon>Marinomonas</taxon>
    </lineage>
</organism>
<dbReference type="AlphaFoldDB" id="A0A1M5KFU2"/>
<sequence>MELRLLSRSDSRALLLFETENRTWFEAHINPREVSFYSDEGVKKHIEEFLSQHQRKAMLPMLIIDDTGEIAGRINLTDINLVSHEAYLGYRMGEKFAGRGIAKRAAEQITQLANELNLQKIIAFASVDNIASQRVLTHNGFVEMKTHENFAEVQGNSIDCIEYHKIVKEKHDTLG</sequence>
<keyword evidence="2" id="KW-0012">Acyltransferase</keyword>
<evidence type="ECO:0000259" key="4">
    <source>
        <dbReference type="PROSITE" id="PS51186"/>
    </source>
</evidence>
<reference evidence="6" key="1">
    <citation type="submission" date="2016-11" db="EMBL/GenBank/DDBJ databases">
        <authorList>
            <person name="Varghese N."/>
            <person name="Submissions S."/>
        </authorList>
    </citation>
    <scope>NUCLEOTIDE SEQUENCE [LARGE SCALE GENOMIC DNA]</scope>
    <source>
        <strain evidence="6">DSM 16579</strain>
    </source>
</reference>
<dbReference type="InterPro" id="IPR051531">
    <property type="entry name" value="N-acetyltransferase"/>
</dbReference>
<dbReference type="RefSeq" id="WP_072841578.1">
    <property type="nucleotide sequence ID" value="NZ_FQVF01000023.1"/>
</dbReference>
<dbReference type="GO" id="GO:0008999">
    <property type="term" value="F:protein-N-terminal-alanine acetyltransferase activity"/>
    <property type="evidence" value="ECO:0007669"/>
    <property type="project" value="TreeGrafter"/>
</dbReference>
<comment type="similarity">
    <text evidence="3">Belongs to the acetyltransferase family. RimJ subfamily.</text>
</comment>
<keyword evidence="1 5" id="KW-0808">Transferase</keyword>
<dbReference type="EMBL" id="FQVF01000023">
    <property type="protein sequence ID" value="SHG51804.1"/>
    <property type="molecule type" value="Genomic_DNA"/>
</dbReference>
<gene>
    <name evidence="5" type="ORF">SAMN02745753_04055</name>
</gene>
<dbReference type="SUPFAM" id="SSF55729">
    <property type="entry name" value="Acyl-CoA N-acyltransferases (Nat)"/>
    <property type="match status" value="1"/>
</dbReference>
<dbReference type="Proteomes" id="UP000184517">
    <property type="component" value="Unassembled WGS sequence"/>
</dbReference>
<dbReference type="PANTHER" id="PTHR43792">
    <property type="entry name" value="GNAT FAMILY, PUTATIVE (AFU_ORTHOLOGUE AFUA_3G00765)-RELATED-RELATED"/>
    <property type="match status" value="1"/>
</dbReference>
<dbReference type="OrthoDB" id="9801656at2"/>
<dbReference type="STRING" id="1122206.SAMN02745753_04055"/>
<dbReference type="PANTHER" id="PTHR43792:SF8">
    <property type="entry name" value="[RIBOSOMAL PROTEIN US5]-ALANINE N-ACETYLTRANSFERASE"/>
    <property type="match status" value="1"/>
</dbReference>
<protein>
    <submittedName>
        <fullName evidence="5">Ribosomal-protein-alanine N-acetyltransferase</fullName>
    </submittedName>
</protein>
<dbReference type="Gene3D" id="3.40.630.30">
    <property type="match status" value="1"/>
</dbReference>
<evidence type="ECO:0000256" key="2">
    <source>
        <dbReference type="ARBA" id="ARBA00023315"/>
    </source>
</evidence>
<dbReference type="GO" id="GO:0005737">
    <property type="term" value="C:cytoplasm"/>
    <property type="evidence" value="ECO:0007669"/>
    <property type="project" value="TreeGrafter"/>
</dbReference>
<keyword evidence="6" id="KW-1185">Reference proteome</keyword>
<evidence type="ECO:0000313" key="6">
    <source>
        <dbReference type="Proteomes" id="UP000184517"/>
    </source>
</evidence>
<dbReference type="CDD" id="cd04301">
    <property type="entry name" value="NAT_SF"/>
    <property type="match status" value="1"/>
</dbReference>
<proteinExistence type="inferred from homology"/>
<evidence type="ECO:0000256" key="3">
    <source>
        <dbReference type="ARBA" id="ARBA00038502"/>
    </source>
</evidence>
<dbReference type="PROSITE" id="PS51186">
    <property type="entry name" value="GNAT"/>
    <property type="match status" value="1"/>
</dbReference>
<feature type="domain" description="N-acetyltransferase" evidence="4">
    <location>
        <begin position="1"/>
        <end position="167"/>
    </location>
</feature>
<evidence type="ECO:0000313" key="5">
    <source>
        <dbReference type="EMBL" id="SHG51804.1"/>
    </source>
</evidence>
<name>A0A1M5KFU2_9GAMM</name>
<accession>A0A1M5KFU2</accession>
<dbReference type="InterPro" id="IPR016181">
    <property type="entry name" value="Acyl_CoA_acyltransferase"/>
</dbReference>